<evidence type="ECO:0000256" key="4">
    <source>
        <dbReference type="ARBA" id="ARBA00022692"/>
    </source>
</evidence>
<keyword evidence="11" id="KW-1185">Reference proteome</keyword>
<keyword evidence="6 7" id="KW-0472">Membrane</keyword>
<feature type="transmembrane region" description="Helical" evidence="7">
    <location>
        <begin position="265"/>
        <end position="284"/>
    </location>
</feature>
<evidence type="ECO:0000256" key="1">
    <source>
        <dbReference type="ARBA" id="ARBA00004651"/>
    </source>
</evidence>
<evidence type="ECO:0000256" key="8">
    <source>
        <dbReference type="SAM" id="MobiDB-lite"/>
    </source>
</evidence>
<accession>A0A211YLG3</accession>
<dbReference type="GO" id="GO:0055085">
    <property type="term" value="P:transmembrane transport"/>
    <property type="evidence" value="ECO:0007669"/>
    <property type="project" value="InterPro"/>
</dbReference>
<dbReference type="SUPFAM" id="SSF161098">
    <property type="entry name" value="MetI-like"/>
    <property type="match status" value="1"/>
</dbReference>
<keyword evidence="5 7" id="KW-1133">Transmembrane helix</keyword>
<keyword evidence="2 7" id="KW-0813">Transport</keyword>
<evidence type="ECO:0000256" key="5">
    <source>
        <dbReference type="ARBA" id="ARBA00022989"/>
    </source>
</evidence>
<dbReference type="CDD" id="cd06261">
    <property type="entry name" value="TM_PBP2"/>
    <property type="match status" value="1"/>
</dbReference>
<feature type="transmembrane region" description="Helical" evidence="7">
    <location>
        <begin position="142"/>
        <end position="163"/>
    </location>
</feature>
<feature type="transmembrane region" description="Helical" evidence="7">
    <location>
        <begin position="53"/>
        <end position="76"/>
    </location>
</feature>
<evidence type="ECO:0000256" key="6">
    <source>
        <dbReference type="ARBA" id="ARBA00023136"/>
    </source>
</evidence>
<comment type="caution">
    <text evidence="10">The sequence shown here is derived from an EMBL/GenBank/DDBJ whole genome shotgun (WGS) entry which is preliminary data.</text>
</comment>
<dbReference type="PANTHER" id="PTHR30151:SF0">
    <property type="entry name" value="ABC TRANSPORTER PERMEASE PROTEIN MJ0413-RELATED"/>
    <property type="match status" value="1"/>
</dbReference>
<keyword evidence="4 7" id="KW-0812">Transmembrane</keyword>
<feature type="transmembrane region" description="Helical" evidence="7">
    <location>
        <begin position="236"/>
        <end position="259"/>
    </location>
</feature>
<feature type="transmembrane region" description="Helical" evidence="7">
    <location>
        <begin position="110"/>
        <end position="130"/>
    </location>
</feature>
<dbReference type="InterPro" id="IPR000515">
    <property type="entry name" value="MetI-like"/>
</dbReference>
<dbReference type="PANTHER" id="PTHR30151">
    <property type="entry name" value="ALKANE SULFONATE ABC TRANSPORTER-RELATED, MEMBRANE SUBUNIT"/>
    <property type="match status" value="1"/>
</dbReference>
<dbReference type="PROSITE" id="PS50928">
    <property type="entry name" value="ABC_TM1"/>
    <property type="match status" value="1"/>
</dbReference>
<comment type="similarity">
    <text evidence="7">Belongs to the binding-protein-dependent transport system permease family.</text>
</comment>
<evidence type="ECO:0000313" key="11">
    <source>
        <dbReference type="Proteomes" id="UP000196694"/>
    </source>
</evidence>
<protein>
    <recommendedName>
        <fullName evidence="9">ABC transmembrane type-1 domain-containing protein</fullName>
    </recommendedName>
</protein>
<dbReference type="Proteomes" id="UP000196694">
    <property type="component" value="Unassembled WGS sequence"/>
</dbReference>
<feature type="transmembrane region" description="Helical" evidence="7">
    <location>
        <begin position="169"/>
        <end position="188"/>
    </location>
</feature>
<keyword evidence="3" id="KW-1003">Cell membrane</keyword>
<comment type="subcellular location">
    <subcellularLocation>
        <location evidence="1 7">Cell membrane</location>
        <topology evidence="1 7">Multi-pass membrane protein</topology>
    </subcellularLocation>
</comment>
<dbReference type="EMBL" id="NCQP01000007">
    <property type="protein sequence ID" value="OWJ53883.1"/>
    <property type="molecule type" value="Genomic_DNA"/>
</dbReference>
<sequence>MKRGRSRALLAAGENGGVSNTHRSDSGEHPSSVGASTRRRLYKLRASSSGKRSVLAGWLTAATLLTVFWQLVHILYPGQVPGVLGTLAFLAQEGALTIAENTVLTLARTAAGFLIGATTALALGLLYTLGPLAKETVRALNTVLQSVSVLVWSLVLVMLFGVLSPIPPVLVAALVALPIMLSALLSGLESANPRLIELAILLGADRKKLYKDFLLPSLLPALAGAGRAALGAALRISVVAEAFGSSGGIGYMIATYYSLAEPRGVFAWGLVLVTLMIVLDKLVLEHLEERIRRWAALPR</sequence>
<dbReference type="InterPro" id="IPR035906">
    <property type="entry name" value="MetI-like_sf"/>
</dbReference>
<name>A0A211YLG3_9CREN</name>
<dbReference type="Gene3D" id="1.10.3720.10">
    <property type="entry name" value="MetI-like"/>
    <property type="match status" value="1"/>
</dbReference>
<gene>
    <name evidence="10" type="ORF">Pdsh_08295</name>
</gene>
<dbReference type="GO" id="GO:0005886">
    <property type="term" value="C:plasma membrane"/>
    <property type="evidence" value="ECO:0007669"/>
    <property type="project" value="UniProtKB-SubCell"/>
</dbReference>
<proteinExistence type="inferred from homology"/>
<organism evidence="10 11">
    <name type="scientific">Pyrodictium delaneyi</name>
    <dbReference type="NCBI Taxonomy" id="1273541"/>
    <lineage>
        <taxon>Archaea</taxon>
        <taxon>Thermoproteota</taxon>
        <taxon>Thermoprotei</taxon>
        <taxon>Desulfurococcales</taxon>
        <taxon>Pyrodictiaceae</taxon>
        <taxon>Pyrodictium</taxon>
    </lineage>
</organism>
<evidence type="ECO:0000256" key="7">
    <source>
        <dbReference type="RuleBase" id="RU363032"/>
    </source>
</evidence>
<feature type="region of interest" description="Disordered" evidence="8">
    <location>
        <begin position="12"/>
        <end position="35"/>
    </location>
</feature>
<dbReference type="Pfam" id="PF00528">
    <property type="entry name" value="BPD_transp_1"/>
    <property type="match status" value="1"/>
</dbReference>
<evidence type="ECO:0000259" key="9">
    <source>
        <dbReference type="PROSITE" id="PS50928"/>
    </source>
</evidence>
<evidence type="ECO:0000256" key="2">
    <source>
        <dbReference type="ARBA" id="ARBA00022448"/>
    </source>
</evidence>
<evidence type="ECO:0000256" key="3">
    <source>
        <dbReference type="ARBA" id="ARBA00022475"/>
    </source>
</evidence>
<reference evidence="10 11" key="1">
    <citation type="submission" date="2017-05" db="EMBL/GenBank/DDBJ databases">
        <title>The draft genome of the hyperthermophilic archaeon 'Pyrodictium delaneyi strain Hulk', an iron and nitrate reducer, reveals the capacity for sulfate reduction.</title>
        <authorList>
            <person name="Demey L.M."/>
            <person name="Miller C."/>
            <person name="Manzella M."/>
            <person name="Reguera G."/>
            <person name="Kashefi K."/>
        </authorList>
    </citation>
    <scope>NUCLEOTIDE SEQUENCE [LARGE SCALE GENOMIC DNA]</scope>
    <source>
        <strain evidence="10 11">Hulk</strain>
    </source>
</reference>
<feature type="domain" description="ABC transmembrane type-1" evidence="9">
    <location>
        <begin position="98"/>
        <end position="283"/>
    </location>
</feature>
<dbReference type="AlphaFoldDB" id="A0A211YLG3"/>
<evidence type="ECO:0000313" key="10">
    <source>
        <dbReference type="EMBL" id="OWJ53883.1"/>
    </source>
</evidence>